<evidence type="ECO:0000256" key="4">
    <source>
        <dbReference type="ARBA" id="ARBA00023212"/>
    </source>
</evidence>
<reference evidence="9" key="1">
    <citation type="submission" date="2022-12" db="EMBL/GenBank/DDBJ databases">
        <authorList>
            <person name="Brejova B."/>
        </authorList>
    </citation>
    <scope>NUCLEOTIDE SEQUENCE</scope>
</reference>
<name>A0A9W4TU12_9ASCO</name>
<evidence type="ECO:0000313" key="10">
    <source>
        <dbReference type="Proteomes" id="UP001152885"/>
    </source>
</evidence>
<dbReference type="Proteomes" id="UP001152885">
    <property type="component" value="Unassembled WGS sequence"/>
</dbReference>
<protein>
    <recommendedName>
        <fullName evidence="5">Spindle pole body component</fullName>
    </recommendedName>
</protein>
<dbReference type="PANTHER" id="PTHR19302:SF33">
    <property type="entry name" value="GAMMA-TUBULIN COMPLEX COMPONENT 5"/>
    <property type="match status" value="1"/>
</dbReference>
<keyword evidence="4 5" id="KW-0206">Cytoskeleton</keyword>
<evidence type="ECO:0000256" key="1">
    <source>
        <dbReference type="ARBA" id="ARBA00010337"/>
    </source>
</evidence>
<dbReference type="Gene3D" id="1.20.120.1900">
    <property type="entry name" value="Gamma-tubulin complex, C-terminal domain"/>
    <property type="match status" value="1"/>
</dbReference>
<dbReference type="Pfam" id="PF17681">
    <property type="entry name" value="GCP_N_terminal"/>
    <property type="match status" value="1"/>
</dbReference>
<keyword evidence="3 5" id="KW-0493">Microtubule</keyword>
<dbReference type="EMBL" id="CANTUO010000001">
    <property type="protein sequence ID" value="CAI5755633.1"/>
    <property type="molecule type" value="Genomic_DNA"/>
</dbReference>
<dbReference type="GO" id="GO:0000278">
    <property type="term" value="P:mitotic cell cycle"/>
    <property type="evidence" value="ECO:0007669"/>
    <property type="project" value="TreeGrafter"/>
</dbReference>
<comment type="caution">
    <text evidence="9">The sequence shown here is derived from an EMBL/GenBank/DDBJ whole genome shotgun (WGS) entry which is preliminary data.</text>
</comment>
<dbReference type="InterPro" id="IPR007259">
    <property type="entry name" value="GCP"/>
</dbReference>
<evidence type="ECO:0000256" key="2">
    <source>
        <dbReference type="ARBA" id="ARBA00022490"/>
    </source>
</evidence>
<dbReference type="GO" id="GO:0051011">
    <property type="term" value="F:microtubule minus-end binding"/>
    <property type="evidence" value="ECO:0007669"/>
    <property type="project" value="TreeGrafter"/>
</dbReference>
<evidence type="ECO:0000259" key="7">
    <source>
        <dbReference type="Pfam" id="PF04130"/>
    </source>
</evidence>
<evidence type="ECO:0000259" key="8">
    <source>
        <dbReference type="Pfam" id="PF17681"/>
    </source>
</evidence>
<dbReference type="GO" id="GO:0000922">
    <property type="term" value="C:spindle pole"/>
    <property type="evidence" value="ECO:0007669"/>
    <property type="project" value="InterPro"/>
</dbReference>
<feature type="region of interest" description="Disordered" evidence="6">
    <location>
        <begin position="1"/>
        <end position="69"/>
    </location>
</feature>
<organism evidence="9 10">
    <name type="scientific">Candida verbasci</name>
    <dbReference type="NCBI Taxonomy" id="1227364"/>
    <lineage>
        <taxon>Eukaryota</taxon>
        <taxon>Fungi</taxon>
        <taxon>Dikarya</taxon>
        <taxon>Ascomycota</taxon>
        <taxon>Saccharomycotina</taxon>
        <taxon>Pichiomycetes</taxon>
        <taxon>Debaryomycetaceae</taxon>
        <taxon>Candida/Lodderomyces clade</taxon>
        <taxon>Candida</taxon>
    </lineage>
</organism>
<evidence type="ECO:0000256" key="5">
    <source>
        <dbReference type="RuleBase" id="RU363050"/>
    </source>
</evidence>
<keyword evidence="10" id="KW-1185">Reference proteome</keyword>
<feature type="compositionally biased region" description="Low complexity" evidence="6">
    <location>
        <begin position="49"/>
        <end position="60"/>
    </location>
</feature>
<evidence type="ECO:0000313" key="9">
    <source>
        <dbReference type="EMBL" id="CAI5755633.1"/>
    </source>
</evidence>
<dbReference type="GO" id="GO:0031122">
    <property type="term" value="P:cytoplasmic microtubule organization"/>
    <property type="evidence" value="ECO:0007669"/>
    <property type="project" value="TreeGrafter"/>
</dbReference>
<evidence type="ECO:0000256" key="6">
    <source>
        <dbReference type="SAM" id="MobiDB-lite"/>
    </source>
</evidence>
<evidence type="ECO:0000256" key="3">
    <source>
        <dbReference type="ARBA" id="ARBA00022701"/>
    </source>
</evidence>
<comment type="subcellular location">
    <subcellularLocation>
        <location evidence="5">Cytoplasm</location>
        <location evidence="5">Cytoskeleton</location>
        <location evidence="5">Microtubule organizing center</location>
    </subcellularLocation>
</comment>
<dbReference type="GO" id="GO:0043015">
    <property type="term" value="F:gamma-tubulin binding"/>
    <property type="evidence" value="ECO:0007669"/>
    <property type="project" value="InterPro"/>
</dbReference>
<dbReference type="InterPro" id="IPR041470">
    <property type="entry name" value="GCP_N"/>
</dbReference>
<dbReference type="InterPro" id="IPR042241">
    <property type="entry name" value="GCP_C_sf"/>
</dbReference>
<dbReference type="OrthoDB" id="2192946at2759"/>
<dbReference type="GO" id="GO:0000930">
    <property type="term" value="C:gamma-tubulin complex"/>
    <property type="evidence" value="ECO:0007669"/>
    <property type="project" value="UniProtKB-ARBA"/>
</dbReference>
<proteinExistence type="inferred from homology"/>
<dbReference type="GO" id="GO:0005816">
    <property type="term" value="C:spindle pole body"/>
    <property type="evidence" value="ECO:0007669"/>
    <property type="project" value="UniProtKB-ARBA"/>
</dbReference>
<feature type="domain" description="Gamma tubulin complex component protein N-terminal" evidence="8">
    <location>
        <begin position="157"/>
        <end position="496"/>
    </location>
</feature>
<dbReference type="PANTHER" id="PTHR19302">
    <property type="entry name" value="GAMMA TUBULIN COMPLEX PROTEIN"/>
    <property type="match status" value="1"/>
</dbReference>
<dbReference type="InterPro" id="IPR040457">
    <property type="entry name" value="GCP_C"/>
</dbReference>
<comment type="similarity">
    <text evidence="1 5">Belongs to the TUBGCP family.</text>
</comment>
<feature type="domain" description="Gamma tubulin complex component C-terminal" evidence="7">
    <location>
        <begin position="505"/>
        <end position="935"/>
    </location>
</feature>
<feature type="compositionally biased region" description="Polar residues" evidence="6">
    <location>
        <begin position="1"/>
        <end position="48"/>
    </location>
</feature>
<sequence>MFHSRNNIFNQDQSTPESTRHPTISSFHPNNPPSQQQNSFFQTPTNPFQQQQQQQQQQHQPNLSFHSNSFHNDRSFDRRIISPENSSVFNSPQAFDPMFTQQEELPTDYVQLIDDDEDDDLNMLASCIKNEAYAVQKVPGILLGQVSDIKIQQGLIVREIIFALLGYEGHYIQFGKKYNIDSITNRIEGPDYKIAKNLDISLKVITKKLVKFGKFYTGLKNFIQVYNNENFGKIIQKFCFCVSEFLTTYHSVILRIENEFKNNLHFNLNMLDQIVHQEVADNISHLYHISIKIHSVTIERSKLTQQELQGNFEEIIMKNTDLEPNLYFEKYNCCKGGLVLQIVQERISFYKGDPIALNFLIKVLDIISYDYVVMLNKWLSEGIIEDPFDEFLIREKKVSSPFIEIFQNKSEYYWNELFLIKNDGLLDQFKNNELQMKILNTGKYLNIFKRCTGLNNFETLQENLQSINSLTSSDLELRINEYLHRANKMLLKVLFQGFDFPNVLKIYQTLFLFRDSYNIDNFITKTFSELKKNKFKISVTRIQKHYDDIFKPKFINKVGLKTSISEVLKQSQKFTITSESFYKISKELLEKNSDYAIADDNIRGLFYKVPVTDQLSPSRASTVMSHDNLIEEKDEPTITSTDLSISLPFPLNLVMNQQISYQYEIMFKLLIQLKFLNKYCDLNWQEINSSIIWCYKGFSPEIKKWILRCRALLSRIKTFINEIQSYIYYDVIEDNFKEIADLLKQAYLNLMSNDLGSDMSNSINKQNEIFNNTILGTISNNSIFDVKISQRQKEIKSPTQTTSSVITVDLLISKLSDYSSTLLNDSLITKSESLDQLNEIFEFIFQFNNYIIQFKKVLILLNHDLFDKFSEEYPNKFNKPMDEISINKRFDNLSTTFLNQYEIFGEYLGTFLDTIKYLGQTENKSLLELSDRLEFCFPE</sequence>
<dbReference type="Pfam" id="PF04130">
    <property type="entry name" value="GCP_C_terminal"/>
    <property type="match status" value="1"/>
</dbReference>
<dbReference type="GO" id="GO:0051225">
    <property type="term" value="P:spindle assembly"/>
    <property type="evidence" value="ECO:0007669"/>
    <property type="project" value="TreeGrafter"/>
</dbReference>
<accession>A0A9W4TU12</accession>
<gene>
    <name evidence="9" type="ORF">CANVERA_P0149</name>
</gene>
<keyword evidence="2 5" id="KW-0963">Cytoplasm</keyword>
<dbReference type="GO" id="GO:0007020">
    <property type="term" value="P:microtubule nucleation"/>
    <property type="evidence" value="ECO:0007669"/>
    <property type="project" value="InterPro"/>
</dbReference>
<dbReference type="GO" id="GO:0051321">
    <property type="term" value="P:meiotic cell cycle"/>
    <property type="evidence" value="ECO:0007669"/>
    <property type="project" value="TreeGrafter"/>
</dbReference>
<dbReference type="GO" id="GO:0005874">
    <property type="term" value="C:microtubule"/>
    <property type="evidence" value="ECO:0007669"/>
    <property type="project" value="UniProtKB-KW"/>
</dbReference>
<dbReference type="AlphaFoldDB" id="A0A9W4TU12"/>